<dbReference type="GO" id="GO:0005789">
    <property type="term" value="C:endoplasmic reticulum membrane"/>
    <property type="evidence" value="ECO:0007669"/>
    <property type="project" value="UniProtKB-SubCell"/>
</dbReference>
<comment type="similarity">
    <text evidence="3 10">Belongs to the ALG6/ALG8 glucosyltransferase family.</text>
</comment>
<feature type="transmembrane region" description="Helical" evidence="10">
    <location>
        <begin position="217"/>
        <end position="238"/>
    </location>
</feature>
<feature type="transmembrane region" description="Helical" evidence="10">
    <location>
        <begin position="479"/>
        <end position="500"/>
    </location>
</feature>
<keyword evidence="4 10" id="KW-0328">Glycosyltransferase</keyword>
<organism evidence="11 12">
    <name type="scientific">Digitaria exilis</name>
    <dbReference type="NCBI Taxonomy" id="1010633"/>
    <lineage>
        <taxon>Eukaryota</taxon>
        <taxon>Viridiplantae</taxon>
        <taxon>Streptophyta</taxon>
        <taxon>Embryophyta</taxon>
        <taxon>Tracheophyta</taxon>
        <taxon>Spermatophyta</taxon>
        <taxon>Magnoliopsida</taxon>
        <taxon>Liliopsida</taxon>
        <taxon>Poales</taxon>
        <taxon>Poaceae</taxon>
        <taxon>PACMAD clade</taxon>
        <taxon>Panicoideae</taxon>
        <taxon>Panicodae</taxon>
        <taxon>Paniceae</taxon>
        <taxon>Anthephorinae</taxon>
        <taxon>Digitaria</taxon>
    </lineage>
</organism>
<evidence type="ECO:0000256" key="3">
    <source>
        <dbReference type="ARBA" id="ARBA00008715"/>
    </source>
</evidence>
<dbReference type="AlphaFoldDB" id="A0A835F6E1"/>
<name>A0A835F6E1_9POAL</name>
<feature type="transmembrane region" description="Helical" evidence="10">
    <location>
        <begin position="170"/>
        <end position="197"/>
    </location>
</feature>
<evidence type="ECO:0000313" key="12">
    <source>
        <dbReference type="Proteomes" id="UP000636709"/>
    </source>
</evidence>
<feature type="transmembrane region" description="Helical" evidence="10">
    <location>
        <begin position="99"/>
        <end position="120"/>
    </location>
</feature>
<feature type="transmembrane region" description="Helical" evidence="10">
    <location>
        <begin position="448"/>
        <end position="467"/>
    </location>
</feature>
<dbReference type="UniPathway" id="UPA00378"/>
<accession>A0A835F6E1</accession>
<dbReference type="Proteomes" id="UP000636709">
    <property type="component" value="Unassembled WGS sequence"/>
</dbReference>
<evidence type="ECO:0000256" key="6">
    <source>
        <dbReference type="ARBA" id="ARBA00022692"/>
    </source>
</evidence>
<gene>
    <name evidence="11" type="ORF">HU200_017794</name>
</gene>
<evidence type="ECO:0000256" key="9">
    <source>
        <dbReference type="ARBA" id="ARBA00023136"/>
    </source>
</evidence>
<comment type="subcellular location">
    <subcellularLocation>
        <location evidence="1 10">Endoplasmic reticulum membrane</location>
        <topology evidence="1 10">Multi-pass membrane protein</topology>
    </subcellularLocation>
</comment>
<dbReference type="OrthoDB" id="1689333at2759"/>
<protein>
    <recommendedName>
        <fullName evidence="10">Alpha-1,3-glucosyltransferase</fullName>
        <ecNumber evidence="10">2.4.1.-</ecNumber>
    </recommendedName>
</protein>
<dbReference type="Pfam" id="PF03155">
    <property type="entry name" value="Alg6_Alg8"/>
    <property type="match status" value="1"/>
</dbReference>
<dbReference type="InterPro" id="IPR004856">
    <property type="entry name" value="Glyco_trans_ALG6/ALG8"/>
</dbReference>
<comment type="caution">
    <text evidence="11">The sequence shown here is derived from an EMBL/GenBank/DDBJ whole genome shotgun (WGS) entry which is preliminary data.</text>
</comment>
<feature type="transmembrane region" description="Helical" evidence="10">
    <location>
        <begin position="129"/>
        <end position="150"/>
    </location>
</feature>
<feature type="transmembrane region" description="Helical" evidence="10">
    <location>
        <begin position="258"/>
        <end position="279"/>
    </location>
</feature>
<keyword evidence="5 10" id="KW-0808">Transferase</keyword>
<dbReference type="GO" id="GO:0006487">
    <property type="term" value="P:protein N-linked glycosylation"/>
    <property type="evidence" value="ECO:0007669"/>
    <property type="project" value="TreeGrafter"/>
</dbReference>
<dbReference type="PANTHER" id="PTHR12413">
    <property type="entry name" value="DOLICHYL GLYCOSYLTRANSFERASE"/>
    <property type="match status" value="1"/>
</dbReference>
<proteinExistence type="inferred from homology"/>
<evidence type="ECO:0000256" key="4">
    <source>
        <dbReference type="ARBA" id="ARBA00022676"/>
    </source>
</evidence>
<evidence type="ECO:0000256" key="5">
    <source>
        <dbReference type="ARBA" id="ARBA00022679"/>
    </source>
</evidence>
<evidence type="ECO:0000256" key="7">
    <source>
        <dbReference type="ARBA" id="ARBA00022824"/>
    </source>
</evidence>
<keyword evidence="8 10" id="KW-1133">Transmembrane helix</keyword>
<evidence type="ECO:0000256" key="8">
    <source>
        <dbReference type="ARBA" id="ARBA00022989"/>
    </source>
</evidence>
<evidence type="ECO:0000256" key="1">
    <source>
        <dbReference type="ARBA" id="ARBA00004477"/>
    </source>
</evidence>
<sequence length="510" mass="57586">MAASSSPAAAWAFAAATCVKLLLIPTYWSTDFDVHRYWLALTHALPARQWYTDQSSQWTLDYPPFFAYFSRLLSLPAPLVDPNLVSVPVPESPPFAHLLYLRLTVAFSDLVLLGSVLLLARDARRRQRAFLALSLVLWSPALLAVDHIHFQYNGFLMGLLLLSLYFLEQGWDLAGGVVFASLLCSKHLFLVAAPVYFMYLFRHYCCGRGVIKGLGRLVLMGSGVAAVFAAAFAPFVYYGQVKQLFDRLFPFGRGLCHAYWAPNFWVFYIMLDKVLAFLLRRLGFNVAIPEASFTGGLVSNSSLFAVLPKVTPITTFLLVILAMTPCLFKAFSNPQPKYIIRWVSYACTCGFIFGWHVHEKASLHFTIPLALISMDNLNDARHYFLLCIVSCYSLFPLLFENQEYLIKVMLLLTYAALMWVGFTSHFAANSDQEGKRINRSGSTVQNGLIGSIGLSYLLGIAAIELWSQVFHQRVFGDRLPFLPLIMVSFYCGIGMMYSWMWQLVYIVRHT</sequence>
<evidence type="ECO:0000313" key="11">
    <source>
        <dbReference type="EMBL" id="KAF8729210.1"/>
    </source>
</evidence>
<keyword evidence="7 10" id="KW-0256">Endoplasmic reticulum</keyword>
<reference evidence="11" key="1">
    <citation type="submission" date="2020-07" db="EMBL/GenBank/DDBJ databases">
        <title>Genome sequence and genetic diversity analysis of an under-domesticated orphan crop, white fonio (Digitaria exilis).</title>
        <authorList>
            <person name="Bennetzen J.L."/>
            <person name="Chen S."/>
            <person name="Ma X."/>
            <person name="Wang X."/>
            <person name="Yssel A.E.J."/>
            <person name="Chaluvadi S.R."/>
            <person name="Johnson M."/>
            <person name="Gangashetty P."/>
            <person name="Hamidou F."/>
            <person name="Sanogo M.D."/>
            <person name="Zwaenepoel A."/>
            <person name="Wallace J."/>
            <person name="Van De Peer Y."/>
            <person name="Van Deynze A."/>
        </authorList>
    </citation>
    <scope>NUCLEOTIDE SEQUENCE</scope>
    <source>
        <tissue evidence="11">Leaves</tissue>
    </source>
</reference>
<evidence type="ECO:0000256" key="2">
    <source>
        <dbReference type="ARBA" id="ARBA00004922"/>
    </source>
</evidence>
<keyword evidence="12" id="KW-1185">Reference proteome</keyword>
<dbReference type="EC" id="2.4.1.-" evidence="10"/>
<feature type="transmembrane region" description="Helical" evidence="10">
    <location>
        <begin position="411"/>
        <end position="428"/>
    </location>
</feature>
<feature type="transmembrane region" description="Helical" evidence="10">
    <location>
        <begin position="9"/>
        <end position="28"/>
    </location>
</feature>
<feature type="transmembrane region" description="Helical" evidence="10">
    <location>
        <begin position="380"/>
        <end position="399"/>
    </location>
</feature>
<keyword evidence="6 10" id="KW-0812">Transmembrane</keyword>
<evidence type="ECO:0000256" key="10">
    <source>
        <dbReference type="RuleBase" id="RU363110"/>
    </source>
</evidence>
<keyword evidence="9 10" id="KW-0472">Membrane</keyword>
<dbReference type="EMBL" id="JACEFO010001625">
    <property type="protein sequence ID" value="KAF8729210.1"/>
    <property type="molecule type" value="Genomic_DNA"/>
</dbReference>
<dbReference type="PANTHER" id="PTHR12413:SF2">
    <property type="entry name" value="DOLICHYL PYROPHOSPHATE GLC1MAN9GLCNAC2 ALPHA-1,3-GLUCOSYLTRANSFERASE-RELATED"/>
    <property type="match status" value="1"/>
</dbReference>
<feature type="transmembrane region" description="Helical" evidence="10">
    <location>
        <begin position="338"/>
        <end position="357"/>
    </location>
</feature>
<dbReference type="GO" id="GO:0042283">
    <property type="term" value="F:dolichyl pyrophosphate Glc1Man9GlcNAc2 alpha-1,3-glucosyltransferase activity"/>
    <property type="evidence" value="ECO:0007669"/>
    <property type="project" value="TreeGrafter"/>
</dbReference>
<comment type="pathway">
    <text evidence="2 10">Protein modification; protein glycosylation.</text>
</comment>